<name>A0ACC0UWC0_9HYPO</name>
<keyword evidence="2" id="KW-1185">Reference proteome</keyword>
<organism evidence="1 2">
    <name type="scientific">Trichothecium roseum</name>
    <dbReference type="NCBI Taxonomy" id="47278"/>
    <lineage>
        <taxon>Eukaryota</taxon>
        <taxon>Fungi</taxon>
        <taxon>Dikarya</taxon>
        <taxon>Ascomycota</taxon>
        <taxon>Pezizomycotina</taxon>
        <taxon>Sordariomycetes</taxon>
        <taxon>Hypocreomycetidae</taxon>
        <taxon>Hypocreales</taxon>
        <taxon>Hypocreales incertae sedis</taxon>
        <taxon>Trichothecium</taxon>
    </lineage>
</organism>
<dbReference type="EMBL" id="CM047946">
    <property type="protein sequence ID" value="KAI9897809.1"/>
    <property type="molecule type" value="Genomic_DNA"/>
</dbReference>
<dbReference type="Proteomes" id="UP001163324">
    <property type="component" value="Chromosome 7"/>
</dbReference>
<evidence type="ECO:0000313" key="1">
    <source>
        <dbReference type="EMBL" id="KAI9897809.1"/>
    </source>
</evidence>
<accession>A0ACC0UWC0</accession>
<protein>
    <submittedName>
        <fullName evidence="1">Uncharacterized protein</fullName>
    </submittedName>
</protein>
<comment type="caution">
    <text evidence="1">The sequence shown here is derived from an EMBL/GenBank/DDBJ whole genome shotgun (WGS) entry which is preliminary data.</text>
</comment>
<gene>
    <name evidence="1" type="ORF">N3K66_007665</name>
</gene>
<reference evidence="1" key="1">
    <citation type="submission" date="2022-10" db="EMBL/GenBank/DDBJ databases">
        <title>Complete Genome of Trichothecium roseum strain YXFP-22015, a Plant Pathogen Isolated from Citrus.</title>
        <authorList>
            <person name="Wang Y."/>
            <person name="Zhu L."/>
        </authorList>
    </citation>
    <scope>NUCLEOTIDE SEQUENCE</scope>
    <source>
        <strain evidence="1">YXFP-22015</strain>
    </source>
</reference>
<evidence type="ECO:0000313" key="2">
    <source>
        <dbReference type="Proteomes" id="UP001163324"/>
    </source>
</evidence>
<proteinExistence type="predicted"/>
<sequence>MKQSTFGSFLVATLAASFAEGASIPRAKPSSFEIKQERNQNYAGRNGPLALLKAANKYGLKVTPELKAAAQRVHVANTKADGGSGDAPATPDGGDLEYTVPVSIGSPAQTLNLDFDTGSSDLWVFSTELSSSDTSGHSTYDPSSSSSGKKMSGASWDITYGDGSSSSGDVYTDTVTVGSLTVKAQAVEAAQKVSDQFVSSKNDGLLGLGFSNINTVKPTQQKTWFDNISGDLTEPLFVADLRHEEPGSYFFGEIPSEAGDVLYAPIDDSNGWWEFTTSFGQGSSEVQAIADTGTTLVLISQEDAEAYYQNVDGATLDQQEGGYVFDCSADLPDFTFTVGDGEFTVPGKYINYAQGSGSQCFGGIQPPPGSLDVAILGDIALKSAYVVFDAGNSQVGWATKN</sequence>